<dbReference type="Proteomes" id="UP000007587">
    <property type="component" value="Chromosome"/>
</dbReference>
<proteinExistence type="predicted"/>
<evidence type="ECO:0000256" key="2">
    <source>
        <dbReference type="SAM" id="SignalP"/>
    </source>
</evidence>
<feature type="signal peptide" evidence="2">
    <location>
        <begin position="1"/>
        <end position="19"/>
    </location>
</feature>
<feature type="compositionally biased region" description="Basic and acidic residues" evidence="1">
    <location>
        <begin position="46"/>
        <end position="61"/>
    </location>
</feature>
<dbReference type="InParanoid" id="H8MIL1"/>
<dbReference type="EMBL" id="CP003389">
    <property type="protein sequence ID" value="AFE07389.1"/>
    <property type="molecule type" value="Genomic_DNA"/>
</dbReference>
<organism evidence="3 4">
    <name type="scientific">Corallococcus coralloides (strain ATCC 25202 / DSM 2259 / NBRC 100086 / M2)</name>
    <name type="common">Myxococcus coralloides</name>
    <dbReference type="NCBI Taxonomy" id="1144275"/>
    <lineage>
        <taxon>Bacteria</taxon>
        <taxon>Pseudomonadati</taxon>
        <taxon>Myxococcota</taxon>
        <taxon>Myxococcia</taxon>
        <taxon>Myxococcales</taxon>
        <taxon>Cystobacterineae</taxon>
        <taxon>Myxococcaceae</taxon>
        <taxon>Corallococcus</taxon>
    </lineage>
</organism>
<feature type="region of interest" description="Disordered" evidence="1">
    <location>
        <begin position="23"/>
        <end position="74"/>
    </location>
</feature>
<dbReference type="PROSITE" id="PS51257">
    <property type="entry name" value="PROKAR_LIPOPROTEIN"/>
    <property type="match status" value="1"/>
</dbReference>
<dbReference type="RefSeq" id="WP_014399982.1">
    <property type="nucleotide sequence ID" value="NC_017030.1"/>
</dbReference>
<protein>
    <recommendedName>
        <fullName evidence="5">Lipoprotein</fullName>
    </recommendedName>
</protein>
<evidence type="ECO:0000313" key="3">
    <source>
        <dbReference type="EMBL" id="AFE07389.1"/>
    </source>
</evidence>
<dbReference type="KEGG" id="ccx:COCOR_07199"/>
<name>H8MIL1_CORCM</name>
<feature type="chain" id="PRO_5003614931" description="Lipoprotein" evidence="2">
    <location>
        <begin position="20"/>
        <end position="74"/>
    </location>
</feature>
<evidence type="ECO:0000313" key="4">
    <source>
        <dbReference type="Proteomes" id="UP000007587"/>
    </source>
</evidence>
<reference evidence="4" key="2">
    <citation type="submission" date="2012-03" db="EMBL/GenBank/DDBJ databases">
        <title>Genome sequence of the fruiting myxobacterium Corallococcus coralloides DSM 2259.</title>
        <authorList>
            <person name="Huntley S."/>
            <person name="Zhang Y."/>
            <person name="Treuner-Lange A."/>
            <person name="Sensen C.W."/>
            <person name="Sogaard-Andersen L."/>
        </authorList>
    </citation>
    <scope>NUCLEOTIDE SEQUENCE [LARGE SCALE GENOMIC DNA]</scope>
    <source>
        <strain evidence="4">ATCC 25202 / DSM 2259 / NBRC 100086 / M2</strain>
    </source>
</reference>
<evidence type="ECO:0000256" key="1">
    <source>
        <dbReference type="SAM" id="MobiDB-lite"/>
    </source>
</evidence>
<dbReference type="AlphaFoldDB" id="H8MIL1"/>
<gene>
    <name evidence="3" type="ordered locus">COCOR_07199</name>
</gene>
<keyword evidence="4" id="KW-1185">Reference proteome</keyword>
<dbReference type="OrthoDB" id="5526518at2"/>
<reference evidence="3 4" key="1">
    <citation type="journal article" date="2012" name="J. Bacteriol.">
        <title>Complete Genome Sequence of the Fruiting Myxobacterium Corallococcus coralloides DSM 2259.</title>
        <authorList>
            <person name="Huntley S."/>
            <person name="Zhang Y."/>
            <person name="Treuner-Lange A."/>
            <person name="Kneip S."/>
            <person name="Sensen C.W."/>
            <person name="Sogaard-Andersen L."/>
        </authorList>
    </citation>
    <scope>NUCLEOTIDE SEQUENCE [LARGE SCALE GENOMIC DNA]</scope>
    <source>
        <strain evidence="4">ATCC 25202 / DSM 2259 / NBRC 100086 / M2</strain>
    </source>
</reference>
<feature type="compositionally biased region" description="Polar residues" evidence="1">
    <location>
        <begin position="27"/>
        <end position="39"/>
    </location>
</feature>
<accession>H8MIL1</accession>
<dbReference type="HOGENOM" id="CLU_2681418_0_0_7"/>
<keyword evidence="2" id="KW-0732">Signal</keyword>
<evidence type="ECO:0008006" key="5">
    <source>
        <dbReference type="Google" id="ProtNLM"/>
    </source>
</evidence>
<sequence length="74" mass="7625">MRRLIAAVSLFALAGCSYVGVGATPRSRFSPQPTVSSPVVIQVGKSDPEPLEGPKAEEEKPSTAVATDDPGATQ</sequence>